<organism evidence="1 2">
    <name type="scientific">Perkinsus olseni</name>
    <name type="common">Perkinsus atlanticus</name>
    <dbReference type="NCBI Taxonomy" id="32597"/>
    <lineage>
        <taxon>Eukaryota</taxon>
        <taxon>Sar</taxon>
        <taxon>Alveolata</taxon>
        <taxon>Perkinsozoa</taxon>
        <taxon>Perkinsea</taxon>
        <taxon>Perkinsida</taxon>
        <taxon>Perkinsidae</taxon>
        <taxon>Perkinsus</taxon>
    </lineage>
</organism>
<name>A0A7J6PIR5_PEROL</name>
<reference evidence="1 2" key="1">
    <citation type="submission" date="2020-04" db="EMBL/GenBank/DDBJ databases">
        <title>Perkinsus olseni comparative genomics.</title>
        <authorList>
            <person name="Bogema D.R."/>
        </authorList>
    </citation>
    <scope>NUCLEOTIDE SEQUENCE [LARGE SCALE GENOMIC DNA]</scope>
    <source>
        <strain evidence="1">00978-12</strain>
    </source>
</reference>
<evidence type="ECO:0000313" key="2">
    <source>
        <dbReference type="Proteomes" id="UP000541610"/>
    </source>
</evidence>
<protein>
    <submittedName>
        <fullName evidence="1">Uncharacterized protein</fullName>
    </submittedName>
</protein>
<dbReference type="Gene3D" id="3.80.10.10">
    <property type="entry name" value="Ribonuclease Inhibitor"/>
    <property type="match status" value="1"/>
</dbReference>
<accession>A0A7J6PIR5</accession>
<dbReference type="OrthoDB" id="120976at2759"/>
<dbReference type="EMBL" id="JABANP010000021">
    <property type="protein sequence ID" value="KAF4695410.1"/>
    <property type="molecule type" value="Genomic_DNA"/>
</dbReference>
<evidence type="ECO:0000313" key="1">
    <source>
        <dbReference type="EMBL" id="KAF4695410.1"/>
    </source>
</evidence>
<dbReference type="Proteomes" id="UP000541610">
    <property type="component" value="Unassembled WGS sequence"/>
</dbReference>
<comment type="caution">
    <text evidence="1">The sequence shown here is derived from an EMBL/GenBank/DDBJ whole genome shotgun (WGS) entry which is preliminary data.</text>
</comment>
<sequence length="395" mass="43915">MSDVTSARVLAKENEGELAKMQECASAQDLFDGLAYVYEKVFLSKMAQLSGNEHIVLEFSQLQDSDYEELVADIRLSLRHNPLVHRGDGSGLKAICEVLEAHTSIEELDLRGTALDDSNAAAIEQLLMRNRSILALGEPGVKGTENCGGSDIAENPLSEEGLYTVMGGISVNDKIIECRFPTSLADGSNIRIDDPRLMSATRRLQENRTALEGSLMSEILLPKPGHHGETYNSTVSTADYELLDRVRECLDRVALQRTEEFKSLCRTMSKSTAVRRGLDFHLSELRNERSRNADILAKMKAQLSALQQNRSKYDAEEEGCRSDGHLEQIRSQLTNALEDGLVKPRGLQLAKATVERELHSKLSEKAECEVDIYEHKGLIAEVEKENAELQDRLAE</sequence>
<dbReference type="AlphaFoldDB" id="A0A7J6PIR5"/>
<proteinExistence type="predicted"/>
<dbReference type="InterPro" id="IPR032675">
    <property type="entry name" value="LRR_dom_sf"/>
</dbReference>
<dbReference type="SUPFAM" id="SSF52047">
    <property type="entry name" value="RNI-like"/>
    <property type="match status" value="1"/>
</dbReference>
<gene>
    <name evidence="1" type="ORF">FOZ60_004901</name>
</gene>